<reference evidence="1" key="1">
    <citation type="journal article" date="2017" name="Science">
        <title>Giant viruses with an expanded complement of translation system components.</title>
        <authorList>
            <person name="Schulz F."/>
            <person name="Yutin N."/>
            <person name="Ivanova N.N."/>
            <person name="Ortega D.R."/>
            <person name="Lee T.K."/>
            <person name="Vierheilig J."/>
            <person name="Daims H."/>
            <person name="Horn M."/>
            <person name="Wagner M."/>
            <person name="Jensen G.J."/>
            <person name="Kyrpides N.C."/>
            <person name="Koonin E.V."/>
            <person name="Woyke T."/>
        </authorList>
    </citation>
    <scope>NUCLEOTIDE SEQUENCE</scope>
    <source>
        <strain evidence="1">KNV1</strain>
    </source>
</reference>
<proteinExistence type="predicted"/>
<gene>
    <name evidence="1" type="ORF">Klosneuvirus_1_414</name>
</gene>
<sequence>MEEIYSIQISNKRSGFTNQLLAFITGLDYAKRVNKNIVVVDNMLTDFEKDEYIPFSHVVDLVHLNKILKDKNFNITVFDKNYFNIKLKSITYGNDGNDGNDDNIIDITEETKTNFYSNNILRIPKNIDLNDIKYDPDVGKMKKIFINYTINEKLITILYAEKRLTDIILNFNKKFDFKYTFGGVTAWNKKNIDYILSNLLYVNGCNAIAKKVIDEIPSKNKINSIHLRVEDDACKHWSKMNKLSYDEFKEQICNKYIKLITKYFDKNNHIIVLTYNTDNPVIKYMYDNGYKYSFVNKQNTMGRELNAAIDINVSRACNGTFIGCANLENNSGSTFSFYVHLLAKKNNAKTVMFDIDHINEPEKVY</sequence>
<dbReference type="EMBL" id="KY684108">
    <property type="protein sequence ID" value="ARF11557.1"/>
    <property type="molecule type" value="Genomic_DNA"/>
</dbReference>
<evidence type="ECO:0000313" key="1">
    <source>
        <dbReference type="EMBL" id="ARF11557.1"/>
    </source>
</evidence>
<protein>
    <submittedName>
        <fullName evidence="1">Uncharacterized protein</fullName>
    </submittedName>
</protein>
<organism evidence="1">
    <name type="scientific">Klosneuvirus KNV1</name>
    <dbReference type="NCBI Taxonomy" id="1977640"/>
    <lineage>
        <taxon>Viruses</taxon>
        <taxon>Varidnaviria</taxon>
        <taxon>Bamfordvirae</taxon>
        <taxon>Nucleocytoviricota</taxon>
        <taxon>Megaviricetes</taxon>
        <taxon>Imitervirales</taxon>
        <taxon>Mimiviridae</taxon>
        <taxon>Klosneuvirinae</taxon>
        <taxon>Klosneuvirus</taxon>
    </lineage>
</organism>
<name>A0A1V0SIK5_9VIRU</name>
<accession>A0A1V0SIK5</accession>